<dbReference type="InterPro" id="IPR003395">
    <property type="entry name" value="RecF/RecN/SMC_N"/>
</dbReference>
<dbReference type="Gene3D" id="1.20.1050.90">
    <property type="entry name" value="RecF/RecN/SMC, N-terminal domain"/>
    <property type="match status" value="1"/>
</dbReference>
<evidence type="ECO:0000256" key="5">
    <source>
        <dbReference type="ARBA" id="ARBA00022705"/>
    </source>
</evidence>
<dbReference type="RefSeq" id="WP_286135561.1">
    <property type="nucleotide sequence ID" value="NZ_BRPL01000002.1"/>
</dbReference>
<keyword evidence="10 12" id="KW-0234">DNA repair</keyword>
<organism evidence="15 16">
    <name type="scientific">Philodulcilactobacillus myokoensis</name>
    <dbReference type="NCBI Taxonomy" id="2929573"/>
    <lineage>
        <taxon>Bacteria</taxon>
        <taxon>Bacillati</taxon>
        <taxon>Bacillota</taxon>
        <taxon>Bacilli</taxon>
        <taxon>Lactobacillales</taxon>
        <taxon>Lactobacillaceae</taxon>
        <taxon>Philodulcilactobacillus</taxon>
    </lineage>
</organism>
<evidence type="ECO:0000256" key="7">
    <source>
        <dbReference type="ARBA" id="ARBA00022763"/>
    </source>
</evidence>
<dbReference type="Pfam" id="PF02463">
    <property type="entry name" value="SMC_N"/>
    <property type="match status" value="1"/>
</dbReference>
<keyword evidence="4 12" id="KW-0963">Cytoplasm</keyword>
<keyword evidence="7 12" id="KW-0227">DNA damage</keyword>
<dbReference type="PROSITE" id="PS00617">
    <property type="entry name" value="RECF_1"/>
    <property type="match status" value="1"/>
</dbReference>
<keyword evidence="11 12" id="KW-0742">SOS response</keyword>
<keyword evidence="8 12" id="KW-0067">ATP-binding</keyword>
<evidence type="ECO:0000313" key="16">
    <source>
        <dbReference type="Proteomes" id="UP001144204"/>
    </source>
</evidence>
<dbReference type="HAMAP" id="MF_00365">
    <property type="entry name" value="RecF"/>
    <property type="match status" value="1"/>
</dbReference>
<dbReference type="InterPro" id="IPR042174">
    <property type="entry name" value="RecF_2"/>
</dbReference>
<dbReference type="EMBL" id="BRPL01000002">
    <property type="protein sequence ID" value="GLB46103.1"/>
    <property type="molecule type" value="Genomic_DNA"/>
</dbReference>
<comment type="subcellular location">
    <subcellularLocation>
        <location evidence="1 12 13">Cytoplasm</location>
    </subcellularLocation>
</comment>
<evidence type="ECO:0000313" key="15">
    <source>
        <dbReference type="EMBL" id="GLB46103.1"/>
    </source>
</evidence>
<evidence type="ECO:0000256" key="1">
    <source>
        <dbReference type="ARBA" id="ARBA00004496"/>
    </source>
</evidence>
<dbReference type="Gene3D" id="3.40.50.300">
    <property type="entry name" value="P-loop containing nucleotide triphosphate hydrolases"/>
    <property type="match status" value="1"/>
</dbReference>
<keyword evidence="5 12" id="KW-0235">DNA replication</keyword>
<reference evidence="15" key="2">
    <citation type="journal article" date="2023" name="PLoS ONE">
        <title>Philodulcilactobacillus myokoensis gen. nov., sp. nov., a fructophilic, acidophilic, and agar-phobic lactic acid bacterium isolated from fermented vegetable extracts.</title>
        <authorList>
            <person name="Kouya T."/>
            <person name="Ishiyama Y."/>
            <person name="Ohashi S."/>
            <person name="Kumakubo R."/>
            <person name="Yamazaki T."/>
            <person name="Otaki T."/>
        </authorList>
    </citation>
    <scope>NUCLEOTIDE SEQUENCE</scope>
    <source>
        <strain evidence="15">WR16-4</strain>
    </source>
</reference>
<dbReference type="InterPro" id="IPR001238">
    <property type="entry name" value="DNA-binding_RecF"/>
</dbReference>
<proteinExistence type="inferred from homology"/>
<dbReference type="PROSITE" id="PS00618">
    <property type="entry name" value="RECF_2"/>
    <property type="match status" value="1"/>
</dbReference>
<dbReference type="CDD" id="cd03242">
    <property type="entry name" value="ABC_RecF"/>
    <property type="match status" value="1"/>
</dbReference>
<evidence type="ECO:0000256" key="3">
    <source>
        <dbReference type="ARBA" id="ARBA00020170"/>
    </source>
</evidence>
<evidence type="ECO:0000256" key="13">
    <source>
        <dbReference type="RuleBase" id="RU000578"/>
    </source>
</evidence>
<dbReference type="SUPFAM" id="SSF52540">
    <property type="entry name" value="P-loop containing nucleoside triphosphate hydrolases"/>
    <property type="match status" value="1"/>
</dbReference>
<dbReference type="InterPro" id="IPR027417">
    <property type="entry name" value="P-loop_NTPase"/>
</dbReference>
<evidence type="ECO:0000256" key="12">
    <source>
        <dbReference type="HAMAP-Rule" id="MF_00365"/>
    </source>
</evidence>
<evidence type="ECO:0000256" key="8">
    <source>
        <dbReference type="ARBA" id="ARBA00022840"/>
    </source>
</evidence>
<dbReference type="GO" id="GO:0006260">
    <property type="term" value="P:DNA replication"/>
    <property type="evidence" value="ECO:0007669"/>
    <property type="project" value="UniProtKB-UniRule"/>
</dbReference>
<accession>A0A9W6ES84</accession>
<dbReference type="PANTHER" id="PTHR32182">
    <property type="entry name" value="DNA REPLICATION AND REPAIR PROTEIN RECF"/>
    <property type="match status" value="1"/>
</dbReference>
<feature type="binding site" evidence="12">
    <location>
        <begin position="30"/>
        <end position="37"/>
    </location>
    <ligand>
        <name>ATP</name>
        <dbReference type="ChEBI" id="CHEBI:30616"/>
    </ligand>
</feature>
<keyword evidence="9 12" id="KW-0238">DNA-binding</keyword>
<name>A0A9W6ES84_9LACO</name>
<keyword evidence="16" id="KW-1185">Reference proteome</keyword>
<dbReference type="AlphaFoldDB" id="A0A9W6ES84"/>
<dbReference type="GO" id="GO:0003697">
    <property type="term" value="F:single-stranded DNA binding"/>
    <property type="evidence" value="ECO:0007669"/>
    <property type="project" value="UniProtKB-UniRule"/>
</dbReference>
<evidence type="ECO:0000256" key="9">
    <source>
        <dbReference type="ARBA" id="ARBA00023125"/>
    </source>
</evidence>
<evidence type="ECO:0000256" key="11">
    <source>
        <dbReference type="ARBA" id="ARBA00023236"/>
    </source>
</evidence>
<feature type="domain" description="RecF/RecN/SMC N-terminal" evidence="14">
    <location>
        <begin position="3"/>
        <end position="365"/>
    </location>
</feature>
<reference evidence="15" key="1">
    <citation type="submission" date="2022-07" db="EMBL/GenBank/DDBJ databases">
        <authorList>
            <person name="Kouya T."/>
            <person name="Ishiyama Y."/>
        </authorList>
    </citation>
    <scope>NUCLEOTIDE SEQUENCE</scope>
    <source>
        <strain evidence="15">WR16-4</strain>
    </source>
</reference>
<dbReference type="InterPro" id="IPR018078">
    <property type="entry name" value="DNA-binding_RecF_CS"/>
</dbReference>
<dbReference type="GO" id="GO:0005737">
    <property type="term" value="C:cytoplasm"/>
    <property type="evidence" value="ECO:0007669"/>
    <property type="project" value="UniProtKB-SubCell"/>
</dbReference>
<dbReference type="GO" id="GO:0005524">
    <property type="term" value="F:ATP binding"/>
    <property type="evidence" value="ECO:0007669"/>
    <property type="project" value="UniProtKB-UniRule"/>
</dbReference>
<dbReference type="GO" id="GO:0009432">
    <property type="term" value="P:SOS response"/>
    <property type="evidence" value="ECO:0007669"/>
    <property type="project" value="UniProtKB-UniRule"/>
</dbReference>
<sequence length="371" mass="42911">MKLKNLELRHFRNYEKINVNFSDGINVLIGNNAQGKTNLLEAIYVLALARSHRTRNNRDLINWKYENAQMKGRVSKAYADTDLELDLDRSGKRAKVNHIEQAKLSSYVGQLNVILFSPEDLSIVKGSPSVRRKFMDMEFGQISGQYLYNLSHYQRILEQRNRYLKQLYYRKAHDRLFLDVLSDQLSAFGAEIIHQRIQLLAGLEKSARQIHWDISLHKEKLKFRYVTALKDKDLTSTNHIYECLRALYKKNRNREIKQRTTILGPHRDDIHFIVNGKNVQTFGSQGQQRTTTLSVKLAEIDLMKSETNEAPILLLDDVLSELDGNRQTHLLKAIQDKVQTFLTTTSLSGITKKLIDNPKVFKISNGKITID</sequence>
<evidence type="ECO:0000256" key="4">
    <source>
        <dbReference type="ARBA" id="ARBA00022490"/>
    </source>
</evidence>
<comment type="similarity">
    <text evidence="2 12 13">Belongs to the RecF family.</text>
</comment>
<evidence type="ECO:0000259" key="14">
    <source>
        <dbReference type="Pfam" id="PF02463"/>
    </source>
</evidence>
<evidence type="ECO:0000256" key="10">
    <source>
        <dbReference type="ARBA" id="ARBA00023204"/>
    </source>
</evidence>
<evidence type="ECO:0000256" key="2">
    <source>
        <dbReference type="ARBA" id="ARBA00008016"/>
    </source>
</evidence>
<dbReference type="PANTHER" id="PTHR32182:SF0">
    <property type="entry name" value="DNA REPLICATION AND REPAIR PROTEIN RECF"/>
    <property type="match status" value="1"/>
</dbReference>
<gene>
    <name evidence="12 15" type="primary">recF</name>
    <name evidence="15" type="ORF">WR164_00820</name>
</gene>
<dbReference type="GO" id="GO:0006302">
    <property type="term" value="P:double-strand break repair"/>
    <property type="evidence" value="ECO:0007669"/>
    <property type="project" value="TreeGrafter"/>
</dbReference>
<dbReference type="GO" id="GO:0000731">
    <property type="term" value="P:DNA synthesis involved in DNA repair"/>
    <property type="evidence" value="ECO:0007669"/>
    <property type="project" value="TreeGrafter"/>
</dbReference>
<dbReference type="Proteomes" id="UP001144204">
    <property type="component" value="Unassembled WGS sequence"/>
</dbReference>
<protein>
    <recommendedName>
        <fullName evidence="3 12">DNA replication and repair protein RecF</fullName>
    </recommendedName>
</protein>
<keyword evidence="6 12" id="KW-0547">Nucleotide-binding</keyword>
<dbReference type="NCBIfam" id="TIGR00611">
    <property type="entry name" value="recf"/>
    <property type="match status" value="1"/>
</dbReference>
<evidence type="ECO:0000256" key="6">
    <source>
        <dbReference type="ARBA" id="ARBA00022741"/>
    </source>
</evidence>
<comment type="function">
    <text evidence="12 13">The RecF protein is involved in DNA metabolism; it is required for DNA replication and normal SOS inducibility. RecF binds preferentially to single-stranded, linear DNA. It also seems to bind ATP.</text>
</comment>
<comment type="caution">
    <text evidence="15">The sequence shown here is derived from an EMBL/GenBank/DDBJ whole genome shotgun (WGS) entry which is preliminary data.</text>
</comment>